<dbReference type="RefSeq" id="WP_148338245.1">
    <property type="nucleotide sequence ID" value="NZ_LR699119.1"/>
</dbReference>
<dbReference type="EMBL" id="LR699119">
    <property type="protein sequence ID" value="VVC75180.1"/>
    <property type="molecule type" value="Genomic_DNA"/>
</dbReference>
<evidence type="ECO:0000256" key="6">
    <source>
        <dbReference type="HAMAP-Rule" id="MF_01310"/>
    </source>
</evidence>
<dbReference type="HAMAP" id="MF_01310">
    <property type="entry name" value="Ribosomal_uS11"/>
    <property type="match status" value="1"/>
</dbReference>
<dbReference type="Proteomes" id="UP000324194">
    <property type="component" value="Chromosome 1"/>
</dbReference>
<evidence type="ECO:0000256" key="3">
    <source>
        <dbReference type="ARBA" id="ARBA00022884"/>
    </source>
</evidence>
<keyword evidence="3 6" id="KW-0694">RNA-binding</keyword>
<dbReference type="NCBIfam" id="TIGR03632">
    <property type="entry name" value="uS11_bact"/>
    <property type="match status" value="1"/>
</dbReference>
<dbReference type="GO" id="GO:0019843">
    <property type="term" value="F:rRNA binding"/>
    <property type="evidence" value="ECO:0007669"/>
    <property type="project" value="UniProtKB-UniRule"/>
</dbReference>
<dbReference type="PANTHER" id="PTHR11759">
    <property type="entry name" value="40S RIBOSOMAL PROTEIN S14/30S RIBOSOMAL PROTEIN S11"/>
    <property type="match status" value="1"/>
</dbReference>
<dbReference type="KEGG" id="asip:AQUSIP_04670"/>
<name>A0A5E4PE01_9COXI</name>
<dbReference type="NCBIfam" id="NF003698">
    <property type="entry name" value="PRK05309.1"/>
    <property type="match status" value="1"/>
</dbReference>
<evidence type="ECO:0000313" key="7">
    <source>
        <dbReference type="EMBL" id="VVC75180.1"/>
    </source>
</evidence>
<keyword evidence="4 6" id="KW-0689">Ribosomal protein</keyword>
<keyword evidence="8" id="KW-1185">Reference proteome</keyword>
<gene>
    <name evidence="6 7" type="primary">rpsK</name>
    <name evidence="7" type="ORF">AQUSIP_04670</name>
</gene>
<keyword evidence="2 6" id="KW-0699">rRNA-binding</keyword>
<dbReference type="AlphaFoldDB" id="A0A5E4PE01"/>
<evidence type="ECO:0000256" key="5">
    <source>
        <dbReference type="ARBA" id="ARBA00023274"/>
    </source>
</evidence>
<evidence type="ECO:0000256" key="4">
    <source>
        <dbReference type="ARBA" id="ARBA00022980"/>
    </source>
</evidence>
<dbReference type="InterPro" id="IPR036967">
    <property type="entry name" value="Ribosomal_uS11_sf"/>
</dbReference>
<comment type="subunit">
    <text evidence="6">Part of the 30S ribosomal subunit. Interacts with proteins S7 and S18. Binds to IF-3.</text>
</comment>
<comment type="similarity">
    <text evidence="1 6">Belongs to the universal ribosomal protein uS11 family.</text>
</comment>
<dbReference type="InterPro" id="IPR001971">
    <property type="entry name" value="Ribosomal_uS11"/>
</dbReference>
<evidence type="ECO:0000313" key="8">
    <source>
        <dbReference type="Proteomes" id="UP000324194"/>
    </source>
</evidence>
<keyword evidence="5 6" id="KW-0687">Ribonucleoprotein</keyword>
<dbReference type="OrthoDB" id="9806415at2"/>
<evidence type="ECO:0000256" key="1">
    <source>
        <dbReference type="ARBA" id="ARBA00006194"/>
    </source>
</evidence>
<evidence type="ECO:0000256" key="2">
    <source>
        <dbReference type="ARBA" id="ARBA00022730"/>
    </source>
</evidence>
<dbReference type="GO" id="GO:0003735">
    <property type="term" value="F:structural constituent of ribosome"/>
    <property type="evidence" value="ECO:0007669"/>
    <property type="project" value="InterPro"/>
</dbReference>
<organism evidence="7 8">
    <name type="scientific">Aquicella siphonis</name>
    <dbReference type="NCBI Taxonomy" id="254247"/>
    <lineage>
        <taxon>Bacteria</taxon>
        <taxon>Pseudomonadati</taxon>
        <taxon>Pseudomonadota</taxon>
        <taxon>Gammaproteobacteria</taxon>
        <taxon>Legionellales</taxon>
        <taxon>Coxiellaceae</taxon>
        <taxon>Aquicella</taxon>
    </lineage>
</organism>
<dbReference type="PIRSF" id="PIRSF002131">
    <property type="entry name" value="Ribosomal_S11"/>
    <property type="match status" value="1"/>
</dbReference>
<dbReference type="Pfam" id="PF00411">
    <property type="entry name" value="Ribosomal_S11"/>
    <property type="match status" value="1"/>
</dbReference>
<accession>A0A5E4PE01</accession>
<dbReference type="FunFam" id="3.30.420.80:FF:000010">
    <property type="entry name" value="30S ribosomal protein S11"/>
    <property type="match status" value="1"/>
</dbReference>
<dbReference type="InterPro" id="IPR019981">
    <property type="entry name" value="Ribosomal_uS11_bac-type"/>
</dbReference>
<reference evidence="7 8" key="1">
    <citation type="submission" date="2019-08" db="EMBL/GenBank/DDBJ databases">
        <authorList>
            <person name="Guy L."/>
        </authorList>
    </citation>
    <scope>NUCLEOTIDE SEQUENCE [LARGE SCALE GENOMIC DNA]</scope>
    <source>
        <strain evidence="7 8">SGT-108</strain>
    </source>
</reference>
<comment type="function">
    <text evidence="6">Located on the platform of the 30S subunit, it bridges several disparate RNA helices of the 16S rRNA. Forms part of the Shine-Dalgarno cleft in the 70S ribosome.</text>
</comment>
<dbReference type="SUPFAM" id="SSF53137">
    <property type="entry name" value="Translational machinery components"/>
    <property type="match status" value="1"/>
</dbReference>
<protein>
    <recommendedName>
        <fullName evidence="6">Small ribosomal subunit protein uS11</fullName>
    </recommendedName>
</protein>
<sequence>MAEAAVKPRKKSKRQISDGIAHIYSSFNNTIVTITDVQGNTVAWTSAANCGYRGSRKSTPYAAGEAAQKAGQAVVENFGMKNVQVRVKGPGPGRESAIRALYAVGLKIVSITDVTGIPFNGCRAPKKRRV</sequence>
<dbReference type="Gene3D" id="3.30.420.80">
    <property type="entry name" value="Ribosomal protein S11"/>
    <property type="match status" value="1"/>
</dbReference>
<dbReference type="GO" id="GO:0006412">
    <property type="term" value="P:translation"/>
    <property type="evidence" value="ECO:0007669"/>
    <property type="project" value="UniProtKB-UniRule"/>
</dbReference>
<proteinExistence type="inferred from homology"/>
<dbReference type="GO" id="GO:1990904">
    <property type="term" value="C:ribonucleoprotein complex"/>
    <property type="evidence" value="ECO:0007669"/>
    <property type="project" value="UniProtKB-KW"/>
</dbReference>
<dbReference type="GO" id="GO:0005840">
    <property type="term" value="C:ribosome"/>
    <property type="evidence" value="ECO:0007669"/>
    <property type="project" value="UniProtKB-KW"/>
</dbReference>